<evidence type="ECO:0000256" key="3">
    <source>
        <dbReference type="PROSITE-ProRule" id="PRU00169"/>
    </source>
</evidence>
<evidence type="ECO:0000313" key="7">
    <source>
        <dbReference type="Proteomes" id="UP001595906"/>
    </source>
</evidence>
<dbReference type="Gene3D" id="3.40.50.2300">
    <property type="match status" value="1"/>
</dbReference>
<dbReference type="EMBL" id="JBHSDC010000002">
    <property type="protein sequence ID" value="MFC4230873.1"/>
    <property type="molecule type" value="Genomic_DNA"/>
</dbReference>
<dbReference type="InterPro" id="IPR039420">
    <property type="entry name" value="WalR-like"/>
</dbReference>
<evidence type="ECO:0000259" key="5">
    <source>
        <dbReference type="PROSITE" id="PS50110"/>
    </source>
</evidence>
<evidence type="ECO:0000256" key="1">
    <source>
        <dbReference type="ARBA" id="ARBA00022553"/>
    </source>
</evidence>
<keyword evidence="7" id="KW-1185">Reference proteome</keyword>
<dbReference type="InterPro" id="IPR058245">
    <property type="entry name" value="NreC/VraR/RcsB-like_REC"/>
</dbReference>
<dbReference type="InterPro" id="IPR016032">
    <property type="entry name" value="Sig_transdc_resp-reg_C-effctor"/>
</dbReference>
<reference evidence="7" key="1">
    <citation type="journal article" date="2019" name="Int. J. Syst. Evol. Microbiol.">
        <title>The Global Catalogue of Microorganisms (GCM) 10K type strain sequencing project: providing services to taxonomists for standard genome sequencing and annotation.</title>
        <authorList>
            <consortium name="The Broad Institute Genomics Platform"/>
            <consortium name="The Broad Institute Genome Sequencing Center for Infectious Disease"/>
            <person name="Wu L."/>
            <person name="Ma J."/>
        </authorList>
    </citation>
    <scope>NUCLEOTIDE SEQUENCE [LARGE SCALE GENOMIC DNA]</scope>
    <source>
        <strain evidence="7">CECT 8010</strain>
    </source>
</reference>
<evidence type="ECO:0000313" key="6">
    <source>
        <dbReference type="EMBL" id="MFC4230873.1"/>
    </source>
</evidence>
<feature type="domain" description="HTH luxR-type" evidence="4">
    <location>
        <begin position="141"/>
        <end position="206"/>
    </location>
</feature>
<name>A0ABV8PUQ1_9BACT</name>
<dbReference type="Pfam" id="PF00196">
    <property type="entry name" value="GerE"/>
    <property type="match status" value="1"/>
</dbReference>
<gene>
    <name evidence="6" type="ORF">ACFOW1_03150</name>
</gene>
<dbReference type="PROSITE" id="PS50110">
    <property type="entry name" value="RESPONSE_REGULATORY"/>
    <property type="match status" value="1"/>
</dbReference>
<evidence type="ECO:0000259" key="4">
    <source>
        <dbReference type="PROSITE" id="PS50043"/>
    </source>
</evidence>
<proteinExistence type="predicted"/>
<dbReference type="SUPFAM" id="SSF52172">
    <property type="entry name" value="CheY-like"/>
    <property type="match status" value="1"/>
</dbReference>
<keyword evidence="2" id="KW-0238">DNA-binding</keyword>
<feature type="modified residue" description="4-aspartylphosphate" evidence="3">
    <location>
        <position position="53"/>
    </location>
</feature>
<comment type="caution">
    <text evidence="6">The sequence shown here is derived from an EMBL/GenBank/DDBJ whole genome shotgun (WGS) entry which is preliminary data.</text>
</comment>
<dbReference type="InterPro" id="IPR000792">
    <property type="entry name" value="Tscrpt_reg_LuxR_C"/>
</dbReference>
<dbReference type="PROSITE" id="PS50043">
    <property type="entry name" value="HTH_LUXR_2"/>
    <property type="match status" value="1"/>
</dbReference>
<dbReference type="SMART" id="SM00448">
    <property type="entry name" value="REC"/>
    <property type="match status" value="1"/>
</dbReference>
<sequence length="208" mass="23131">MKILIADDHTLVRKALKFIIKEAFADVEIEEAADGSELLMKATKNKWDIIVSDISFPGLSGLDILKQLKIHAPQIPVLMLTMYSAEEYAIRCIRSGAAGFLSKDNISDELIKAINQILSGKKYINSDVAMVLATAYEENVKSAPHESLTDREFAIFKQLLHGKSMQAIGDDLCISVTTVRAHKVNILKKMHLTSDAEMIKYGLQNQII</sequence>
<dbReference type="PRINTS" id="PR00038">
    <property type="entry name" value="HTHLUXR"/>
</dbReference>
<evidence type="ECO:0000256" key="2">
    <source>
        <dbReference type="ARBA" id="ARBA00023125"/>
    </source>
</evidence>
<dbReference type="Pfam" id="PF00072">
    <property type="entry name" value="Response_reg"/>
    <property type="match status" value="1"/>
</dbReference>
<dbReference type="RefSeq" id="WP_379012258.1">
    <property type="nucleotide sequence ID" value="NZ_JBHSDC010000002.1"/>
</dbReference>
<dbReference type="CDD" id="cd06170">
    <property type="entry name" value="LuxR_C_like"/>
    <property type="match status" value="1"/>
</dbReference>
<dbReference type="Proteomes" id="UP001595906">
    <property type="component" value="Unassembled WGS sequence"/>
</dbReference>
<dbReference type="InterPro" id="IPR011006">
    <property type="entry name" value="CheY-like_superfamily"/>
</dbReference>
<keyword evidence="1 3" id="KW-0597">Phosphoprotein</keyword>
<dbReference type="SUPFAM" id="SSF46894">
    <property type="entry name" value="C-terminal effector domain of the bipartite response regulators"/>
    <property type="match status" value="1"/>
</dbReference>
<dbReference type="CDD" id="cd17535">
    <property type="entry name" value="REC_NarL-like"/>
    <property type="match status" value="1"/>
</dbReference>
<organism evidence="6 7">
    <name type="scientific">Parasediminibacterium paludis</name>
    <dbReference type="NCBI Taxonomy" id="908966"/>
    <lineage>
        <taxon>Bacteria</taxon>
        <taxon>Pseudomonadati</taxon>
        <taxon>Bacteroidota</taxon>
        <taxon>Chitinophagia</taxon>
        <taxon>Chitinophagales</taxon>
        <taxon>Chitinophagaceae</taxon>
        <taxon>Parasediminibacterium</taxon>
    </lineage>
</organism>
<dbReference type="InterPro" id="IPR001789">
    <property type="entry name" value="Sig_transdc_resp-reg_receiver"/>
</dbReference>
<protein>
    <submittedName>
        <fullName evidence="6">Response regulator</fullName>
    </submittedName>
</protein>
<dbReference type="SMART" id="SM00421">
    <property type="entry name" value="HTH_LUXR"/>
    <property type="match status" value="1"/>
</dbReference>
<feature type="domain" description="Response regulatory" evidence="5">
    <location>
        <begin position="2"/>
        <end position="118"/>
    </location>
</feature>
<dbReference type="PANTHER" id="PTHR43214">
    <property type="entry name" value="TWO-COMPONENT RESPONSE REGULATOR"/>
    <property type="match status" value="1"/>
</dbReference>
<accession>A0ABV8PUQ1</accession>